<dbReference type="InterPro" id="IPR017945">
    <property type="entry name" value="DHBP_synth_RibB-like_a/b_dom"/>
</dbReference>
<dbReference type="GO" id="GO:0000049">
    <property type="term" value="F:tRNA binding"/>
    <property type="evidence" value="ECO:0007669"/>
    <property type="project" value="TreeGrafter"/>
</dbReference>
<dbReference type="EMBL" id="LR877156">
    <property type="protein sequence ID" value="CAD2218807.1"/>
    <property type="molecule type" value="Genomic_DNA"/>
</dbReference>
<evidence type="ECO:0000256" key="5">
    <source>
        <dbReference type="ARBA" id="ARBA00022490"/>
    </source>
</evidence>
<evidence type="ECO:0000256" key="9">
    <source>
        <dbReference type="ARBA" id="ARBA00022741"/>
    </source>
</evidence>
<comment type="catalytic activity">
    <reaction evidence="12 13">
        <text>L-threonine + hydrogencarbonate + ATP = L-threonylcarbamoyladenylate + diphosphate + H2O</text>
        <dbReference type="Rhea" id="RHEA:36407"/>
        <dbReference type="ChEBI" id="CHEBI:15377"/>
        <dbReference type="ChEBI" id="CHEBI:17544"/>
        <dbReference type="ChEBI" id="CHEBI:30616"/>
        <dbReference type="ChEBI" id="CHEBI:33019"/>
        <dbReference type="ChEBI" id="CHEBI:57926"/>
        <dbReference type="ChEBI" id="CHEBI:73682"/>
        <dbReference type="EC" id="2.7.7.87"/>
    </reaction>
</comment>
<keyword evidence="5 13" id="KW-0963">Cytoplasm</keyword>
<evidence type="ECO:0000256" key="1">
    <source>
        <dbReference type="ARBA" id="ARBA00004496"/>
    </source>
</evidence>
<accession>A0A7G2CID4</accession>
<feature type="binding site" evidence="14">
    <location>
        <position position="63"/>
    </location>
    <ligand>
        <name>ATP</name>
        <dbReference type="ChEBI" id="CHEBI:30616"/>
    </ligand>
</feature>
<comment type="similarity">
    <text evidence="2 13">Belongs to the SUA5 family.</text>
</comment>
<dbReference type="GO" id="GO:0003725">
    <property type="term" value="F:double-stranded RNA binding"/>
    <property type="evidence" value="ECO:0007669"/>
    <property type="project" value="UniProtKB-UniRule"/>
</dbReference>
<dbReference type="InterPro" id="IPR010923">
    <property type="entry name" value="T(6)A37_SUA5"/>
</dbReference>
<dbReference type="AlphaFoldDB" id="A0A7G2CID4"/>
<dbReference type="OrthoDB" id="412787at2759"/>
<name>A0A7G2CID4_9TRYP</name>
<dbReference type="PIRSF" id="PIRSF004930">
    <property type="entry name" value="Tln_factor_SUA5"/>
    <property type="match status" value="1"/>
</dbReference>
<feature type="binding site" evidence="14">
    <location>
        <position position="249"/>
    </location>
    <ligand>
        <name>ATP</name>
        <dbReference type="ChEBI" id="CHEBI:30616"/>
    </ligand>
</feature>
<comment type="function">
    <text evidence="13">Required for the formation of a threonylcarbamoyl group on adenosine at position 37 (t(6)A37) in tRNAs that read codons beginning with adenine.</text>
</comment>
<reference evidence="16 17" key="1">
    <citation type="submission" date="2020-08" db="EMBL/GenBank/DDBJ databases">
        <authorList>
            <person name="Newling K."/>
            <person name="Davey J."/>
            <person name="Forrester S."/>
        </authorList>
    </citation>
    <scope>NUCLEOTIDE SEQUENCE [LARGE SCALE GENOMIC DNA]</scope>
    <source>
        <strain evidence="17">Crithidia deanei Carvalho (ATCC PRA-265)</strain>
    </source>
</reference>
<evidence type="ECO:0000256" key="3">
    <source>
        <dbReference type="ARBA" id="ARBA00012584"/>
    </source>
</evidence>
<keyword evidence="8 13" id="KW-0548">Nucleotidyltransferase</keyword>
<dbReference type="PANTHER" id="PTHR17490:SF16">
    <property type="entry name" value="THREONYLCARBAMOYL-AMP SYNTHASE"/>
    <property type="match status" value="1"/>
</dbReference>
<organism evidence="16 17">
    <name type="scientific">Angomonas deanei</name>
    <dbReference type="NCBI Taxonomy" id="59799"/>
    <lineage>
        <taxon>Eukaryota</taxon>
        <taxon>Discoba</taxon>
        <taxon>Euglenozoa</taxon>
        <taxon>Kinetoplastea</taxon>
        <taxon>Metakinetoplastina</taxon>
        <taxon>Trypanosomatida</taxon>
        <taxon>Trypanosomatidae</taxon>
        <taxon>Strigomonadinae</taxon>
        <taxon>Angomonas</taxon>
    </lineage>
</organism>
<evidence type="ECO:0000256" key="10">
    <source>
        <dbReference type="ARBA" id="ARBA00022840"/>
    </source>
</evidence>
<dbReference type="Pfam" id="PF03481">
    <property type="entry name" value="Sua5_C"/>
    <property type="match status" value="1"/>
</dbReference>
<keyword evidence="9 13" id="KW-0547">Nucleotide-binding</keyword>
<feature type="binding site" evidence="14">
    <location>
        <position position="155"/>
    </location>
    <ligand>
        <name>ATP</name>
        <dbReference type="ChEBI" id="CHEBI:30616"/>
    </ligand>
</feature>
<evidence type="ECO:0000256" key="6">
    <source>
        <dbReference type="ARBA" id="ARBA00022679"/>
    </source>
</evidence>
<keyword evidence="10 13" id="KW-0067">ATP-binding</keyword>
<evidence type="ECO:0000313" key="16">
    <source>
        <dbReference type="EMBL" id="CAD2218807.1"/>
    </source>
</evidence>
<dbReference type="Gene3D" id="3.40.50.11030">
    <property type="entry name" value="Threonylcarbamoyl-AMP synthase, C-terminal domain"/>
    <property type="match status" value="1"/>
</dbReference>
<dbReference type="Gene3D" id="3.90.870.10">
    <property type="entry name" value="DHBP synthase"/>
    <property type="match status" value="1"/>
</dbReference>
<dbReference type="Pfam" id="PF01300">
    <property type="entry name" value="Sua5_yciO_yrdC"/>
    <property type="match status" value="1"/>
</dbReference>
<dbReference type="InterPro" id="IPR005145">
    <property type="entry name" value="Sua5_C"/>
</dbReference>
<evidence type="ECO:0000256" key="8">
    <source>
        <dbReference type="ARBA" id="ARBA00022695"/>
    </source>
</evidence>
<feature type="binding site" evidence="14">
    <location>
        <position position="187"/>
    </location>
    <ligand>
        <name>L-threonine</name>
        <dbReference type="ChEBI" id="CHEBI:57926"/>
    </ligand>
</feature>
<feature type="binding site" evidence="14">
    <location>
        <position position="125"/>
    </location>
    <ligand>
        <name>L-threonine</name>
        <dbReference type="ChEBI" id="CHEBI:57926"/>
    </ligand>
</feature>
<feature type="binding site" evidence="14">
    <location>
        <position position="147"/>
    </location>
    <ligand>
        <name>ATP</name>
        <dbReference type="ChEBI" id="CHEBI:30616"/>
    </ligand>
</feature>
<dbReference type="SUPFAM" id="SSF55821">
    <property type="entry name" value="YrdC/RibB"/>
    <property type="match status" value="1"/>
</dbReference>
<dbReference type="GO" id="GO:0006450">
    <property type="term" value="P:regulation of translational fidelity"/>
    <property type="evidence" value="ECO:0007669"/>
    <property type="project" value="TreeGrafter"/>
</dbReference>
<evidence type="ECO:0000256" key="14">
    <source>
        <dbReference type="PIRSR" id="PIRSR004930-1"/>
    </source>
</evidence>
<dbReference type="GO" id="GO:0061710">
    <property type="term" value="F:L-threonylcarbamoyladenylate synthase"/>
    <property type="evidence" value="ECO:0007669"/>
    <property type="project" value="UniProtKB-EC"/>
</dbReference>
<proteinExistence type="inferred from homology"/>
<dbReference type="NCBIfam" id="TIGR00057">
    <property type="entry name" value="L-threonylcarbamoyladenylate synthase"/>
    <property type="match status" value="1"/>
</dbReference>
<dbReference type="InterPro" id="IPR050156">
    <property type="entry name" value="TC-AMP_synthase_SUA5"/>
</dbReference>
<dbReference type="Proteomes" id="UP000515908">
    <property type="component" value="Chromosome 12"/>
</dbReference>
<feature type="binding site" evidence="14">
    <location>
        <position position="31"/>
    </location>
    <ligand>
        <name>L-threonine</name>
        <dbReference type="ChEBI" id="CHEBI:57926"/>
    </ligand>
</feature>
<evidence type="ECO:0000256" key="13">
    <source>
        <dbReference type="PIRNR" id="PIRNR004930"/>
    </source>
</evidence>
<dbReference type="EC" id="2.7.7.87" evidence="3 13"/>
<evidence type="ECO:0000256" key="7">
    <source>
        <dbReference type="ARBA" id="ARBA00022694"/>
    </source>
</evidence>
<evidence type="ECO:0000256" key="11">
    <source>
        <dbReference type="ARBA" id="ARBA00029774"/>
    </source>
</evidence>
<dbReference type="InterPro" id="IPR038385">
    <property type="entry name" value="Sua5/YwlC_C"/>
</dbReference>
<dbReference type="PROSITE" id="PS51163">
    <property type="entry name" value="YRDC"/>
    <property type="match status" value="1"/>
</dbReference>
<dbReference type="GO" id="GO:0005524">
    <property type="term" value="F:ATP binding"/>
    <property type="evidence" value="ECO:0007669"/>
    <property type="project" value="UniProtKB-UniRule"/>
</dbReference>
<evidence type="ECO:0000256" key="4">
    <source>
        <dbReference type="ARBA" id="ARBA00015492"/>
    </source>
</evidence>
<evidence type="ECO:0000259" key="15">
    <source>
        <dbReference type="PROSITE" id="PS51163"/>
    </source>
</evidence>
<evidence type="ECO:0000256" key="12">
    <source>
        <dbReference type="ARBA" id="ARBA00048366"/>
    </source>
</evidence>
<feature type="domain" description="YrdC-like" evidence="15">
    <location>
        <begin position="9"/>
        <end position="206"/>
    </location>
</feature>
<dbReference type="VEuPathDB" id="TriTrypDB:ADEAN_000630000"/>
<dbReference type="GO" id="GO:0008033">
    <property type="term" value="P:tRNA processing"/>
    <property type="evidence" value="ECO:0007669"/>
    <property type="project" value="UniProtKB-KW"/>
</dbReference>
<dbReference type="GO" id="GO:0005737">
    <property type="term" value="C:cytoplasm"/>
    <property type="evidence" value="ECO:0007669"/>
    <property type="project" value="UniProtKB-SubCell"/>
</dbReference>
<gene>
    <name evidence="16" type="ORF">ADEAN_000630000</name>
</gene>
<feature type="binding site" evidence="14">
    <location>
        <position position="54"/>
    </location>
    <ligand>
        <name>ATP</name>
        <dbReference type="ChEBI" id="CHEBI:30616"/>
    </ligand>
</feature>
<keyword evidence="6 13" id="KW-0808">Transferase</keyword>
<comment type="subcellular location">
    <subcellularLocation>
        <location evidence="1 13">Cytoplasm</location>
    </subcellularLocation>
</comment>
<dbReference type="PANTHER" id="PTHR17490">
    <property type="entry name" value="SUA5"/>
    <property type="match status" value="1"/>
</dbReference>
<protein>
    <recommendedName>
        <fullName evidence="4 13">Threonylcarbamoyl-AMP synthase</fullName>
        <shortName evidence="13">TC-AMP synthase</shortName>
        <ecNumber evidence="3 13">2.7.7.87</ecNumber>
    </recommendedName>
    <alternativeName>
        <fullName evidence="11 13">L-threonylcarbamoyladenylate synthase</fullName>
    </alternativeName>
</protein>
<sequence>MASIITGSDHDIGIAVRHLTAGKLVAFPTETVYGLGGNALQDDVVKKIYAVKGRPSTDPLICHVDSIEKAVDLWDNSKTEENQKTVALAQTIGKKLWPGPITIVMRANSSLPLSVTGGSGFVGARIPNHPLTLKVLGQLSFPLAGPSANTFGHVSPTTAEHVYADLASRDSELLILDGGSCEVGIESTVVKITSCTSIEVLRRGKITINEIQSSIESDVPVTIEVRDTRSKFKDANTPMDGPGQLLTHYSPGVPAQLVTPASFTLFSSAKSEDVRDCYICSGSTGEKFPLSSTVVIDFNSVLSTLKNGSCGYCDLSSTGSVTEASKRVFEALRWSEKVEGASNVIFPFLSEWLAPTQTGTPDAQMDLDLLAAVEDRLFRAASGKVASFALA</sequence>
<evidence type="ECO:0000313" key="17">
    <source>
        <dbReference type="Proteomes" id="UP000515908"/>
    </source>
</evidence>
<keyword evidence="7 13" id="KW-0819">tRNA processing</keyword>
<dbReference type="InterPro" id="IPR006070">
    <property type="entry name" value="Sua5-like_dom"/>
</dbReference>
<keyword evidence="17" id="KW-1185">Reference proteome</keyword>
<evidence type="ECO:0000256" key="2">
    <source>
        <dbReference type="ARBA" id="ARBA00007663"/>
    </source>
</evidence>
<feature type="binding site" evidence="14">
    <location>
        <position position="202"/>
    </location>
    <ligand>
        <name>ATP</name>
        <dbReference type="ChEBI" id="CHEBI:30616"/>
    </ligand>
</feature>
<dbReference type="FunFam" id="3.90.870.10:FF:000009">
    <property type="entry name" value="Threonylcarbamoyl-AMP synthase, putative"/>
    <property type="match status" value="1"/>
</dbReference>